<dbReference type="KEGG" id="mbc:MYB_01915"/>
<dbReference type="HOGENOM" id="CLU_304381_0_0_14"/>
<dbReference type="NCBIfam" id="NF038058">
    <property type="entry name" value="adhes_P110_Nter"/>
    <property type="match status" value="1"/>
</dbReference>
<keyword evidence="3" id="KW-1185">Reference proteome</keyword>
<evidence type="ECO:0000256" key="1">
    <source>
        <dbReference type="SAM" id="MobiDB-lite"/>
    </source>
</evidence>
<sequence>MKHILVKKVSHVKAILILGTGLLVPAAAIAGGWATYNYFENKNYKSFVEFGKTEQLAGASTPLTNENFVKQMESLPLEAKYKQYSPSQIFNLVLDKKNPINLISIFDLSDFKQKYPNIKVNAYFITSDLAANNTIATAQQLENVLFTAVDNATNQIYSSVVNVSGFGEAQTTRVPVFSVDETQSKLVYKNFDLTDNILPSTLASKIQSFYTSHNQDFGQTVSNFGSLKLIDANGSNIVVPSELRLDFAKNSENQIAFDKIDDNSGSLIVSVEILDGNNKVSQFKLQITNLNSYKLALQEFTKLTSDVTNPDRNPVKLIADKQREIALSQKNLSTFFKEGQDVTDFFDFSVLKRYFKHLHPTFRAQIEQTNFQLDALGEIQVRATVDFNASSSNAQTKAENSELQSSKVTATPVQALSDLTDNLDQDDENAGQSHYFLFNFRIFNNYAQDFLNAVVENNNYFVVRPEYGYVNALDIIAKLENINVAYYAFLKNLSAPKGYGVVSLTNSSNYDSVTVQQAIVHSVEQTFDNVIDFPNWKKTVKQTVIDPSTGLALETKASKALAKIFSSLNNIINQPGLKNDKVNYNLSFDNASQQLIIGISIYNDNNERVATQNIIIAGFAPSLPALTTIKNLGSDLYFDGAALKTVDEKNKESKKVLPSLLNNNFVFEAKDNSKLEVNQVNGLSGIILDSEELTLKNNTPKPAPQSNALPGTSTSASGGGNAAQTLQAQQQVVQTQNQQPSSFGIVFSEDNSLEENKPRIILQEKPKNTQALQGTNVQSNGTNNSFALFVEKVSDISKIQGFENLKSKKITQVQSGSAWVIGFGNKDNISDLTTTSSTGGTDKKVEILAAFPIEGNENSTSKATTFVLTIDRNDGKIQVNAASFDGENTKKQNTFELDKSSSGSQATTLLGNLGKQDSNIVLGPEKSSTPTTTTFAPITSASPVPSQTTSPSSPSSNTSPTTQSTPNASKTTLHALTFYNAKQSESTDSTKPSVAPQQQTQAPSQPAVTATTPTKEVQPSAVFEALLKSYTKN</sequence>
<feature type="region of interest" description="Disordered" evidence="1">
    <location>
        <begin position="893"/>
        <end position="1018"/>
    </location>
</feature>
<feature type="region of interest" description="Disordered" evidence="1">
    <location>
        <begin position="696"/>
        <end position="734"/>
    </location>
</feature>
<accession>W5UUA5</accession>
<dbReference type="EMBL" id="CP007154">
    <property type="protein sequence ID" value="AHH45390.1"/>
    <property type="molecule type" value="Genomic_DNA"/>
</dbReference>
<evidence type="ECO:0000313" key="3">
    <source>
        <dbReference type="Proteomes" id="UP000019229"/>
    </source>
</evidence>
<feature type="compositionally biased region" description="Low complexity" evidence="1">
    <location>
        <begin position="927"/>
        <end position="969"/>
    </location>
</feature>
<dbReference type="eggNOG" id="ENOG5031Y5X">
    <property type="taxonomic scope" value="Bacteria"/>
</dbReference>
<reference evidence="2 3" key="1">
    <citation type="journal article" date="2014" name="Genome Announc.">
        <title>Complete Genome Sequence of Mycoplasma bovoculi Strain M165/69T (ATCC 29104).</title>
        <authorList>
            <person name="Calcutt M.J."/>
            <person name="Foecking M.F."/>
        </authorList>
    </citation>
    <scope>NUCLEOTIDE SEQUENCE [LARGE SCALE GENOMIC DNA]</scope>
    <source>
        <strain evidence="2">M165/69</strain>
    </source>
</reference>
<proteinExistence type="predicted"/>
<dbReference type="AlphaFoldDB" id="W5UUA5"/>
<protein>
    <submittedName>
        <fullName evidence="2">p102/LppT family protein</fullName>
    </submittedName>
</protein>
<feature type="compositionally biased region" description="Low complexity" evidence="1">
    <location>
        <begin position="992"/>
        <end position="1014"/>
    </location>
</feature>
<feature type="compositionally biased region" description="Polar residues" evidence="1">
    <location>
        <begin position="696"/>
        <end position="710"/>
    </location>
</feature>
<feature type="compositionally biased region" description="Polar residues" evidence="1">
    <location>
        <begin position="970"/>
        <end position="991"/>
    </location>
</feature>
<dbReference type="Proteomes" id="UP000019229">
    <property type="component" value="Chromosome"/>
</dbReference>
<evidence type="ECO:0000313" key="2">
    <source>
        <dbReference type="EMBL" id="AHH45390.1"/>
    </source>
</evidence>
<feature type="compositionally biased region" description="Polar residues" evidence="1">
    <location>
        <begin position="893"/>
        <end position="919"/>
    </location>
</feature>
<organism evidence="2 3">
    <name type="scientific">Mesomycoplasma bovoculi M165/69</name>
    <dbReference type="NCBI Taxonomy" id="743966"/>
    <lineage>
        <taxon>Bacteria</taxon>
        <taxon>Bacillati</taxon>
        <taxon>Mycoplasmatota</taxon>
        <taxon>Mycoplasmoidales</taxon>
        <taxon>Metamycoplasmataceae</taxon>
        <taxon>Mesomycoplasma</taxon>
    </lineage>
</organism>
<dbReference type="PATRIC" id="fig|743966.3.peg.387"/>
<dbReference type="RefSeq" id="WP_022935440.1">
    <property type="nucleotide sequence ID" value="NZ_CP007154.1"/>
</dbReference>
<gene>
    <name evidence="2" type="ORF">MYB_01915</name>
</gene>
<feature type="compositionally biased region" description="Low complexity" evidence="1">
    <location>
        <begin position="711"/>
        <end position="734"/>
    </location>
</feature>
<dbReference type="STRING" id="743966.MYB_01915"/>
<name>W5UUA5_9BACT</name>